<dbReference type="SUPFAM" id="SSF89796">
    <property type="entry name" value="CoA-transferase family III (CaiB/BaiF)"/>
    <property type="match status" value="1"/>
</dbReference>
<dbReference type="RefSeq" id="WP_039194209.1">
    <property type="nucleotide sequence ID" value="NZ_JRFJ01000003.1"/>
</dbReference>
<dbReference type="EMBL" id="JRFJ01000003">
    <property type="protein sequence ID" value="KHJ54093.1"/>
    <property type="molecule type" value="Genomic_DNA"/>
</dbReference>
<accession>A0A0B1PZY5</accession>
<dbReference type="OrthoDB" id="9806585at2"/>
<name>A0A0B1PZY5_9HYPH</name>
<evidence type="ECO:0000256" key="1">
    <source>
        <dbReference type="ARBA" id="ARBA00022679"/>
    </source>
</evidence>
<evidence type="ECO:0000313" key="2">
    <source>
        <dbReference type="EMBL" id="KHJ54093.1"/>
    </source>
</evidence>
<dbReference type="AlphaFoldDB" id="A0A0B1PZY5"/>
<dbReference type="InterPro" id="IPR050483">
    <property type="entry name" value="CoA-transferase_III_domain"/>
</dbReference>
<dbReference type="Proteomes" id="UP000030826">
    <property type="component" value="Unassembled WGS sequence"/>
</dbReference>
<sequence length="398" mass="42991">MLNRHSTSNGEAADLPLAGITVLDFSQFLAGPSASLRLADLGADVIKVERPDGGDLSRRLYVSNLRIDGDSTLFHTINRNKRSLAADLKNPDDMARLRTLLKTADVMIQNFRPGVMERLGLGYEDVRTINPALVYASVSGYGDAGPWRGKPGQDLLVQAMSGLAWMSGNASEPPVATGVAVADMMTGTHLVQGILAALVRRGVSGRGGRIDVSLMESILDLQFEFFSTFLNDGEKAPVRGSIGSASAYLSAPYGIYPTRDGFLAIAMNPIDKLAGLIEAPELEPYHAPATWFDGRDEIKAIISRHIATRSTAEWLAVLEPADIWCAPVMSWPELVSHEGFKSLGMVQQVSTNTGATLRTTRCPIRVDGRILTSGRGAPKVGEHNKEILDSMRMAEECK</sequence>
<dbReference type="Pfam" id="PF02515">
    <property type="entry name" value="CoA_transf_3"/>
    <property type="match status" value="1"/>
</dbReference>
<dbReference type="PANTHER" id="PTHR48207">
    <property type="entry name" value="SUCCINATE--HYDROXYMETHYLGLUTARATE COA-TRANSFERASE"/>
    <property type="match status" value="1"/>
</dbReference>
<protein>
    <submittedName>
        <fullName evidence="2">Acyl-CoA transferase</fullName>
    </submittedName>
</protein>
<reference evidence="2 3" key="1">
    <citation type="submission" date="2014-09" db="EMBL/GenBank/DDBJ databases">
        <title>Isolation and characterization of Aurantimonas altamirensis ON-56566 from clinical sample following a dog bite.</title>
        <authorList>
            <person name="Eshaghi A."/>
            <person name="Li A."/>
            <person name="Shahinas D."/>
            <person name="Bahn P."/>
            <person name="Kus J.V."/>
            <person name="Patel S.N."/>
        </authorList>
    </citation>
    <scope>NUCLEOTIDE SEQUENCE [LARGE SCALE GENOMIC DNA]</scope>
    <source>
        <strain evidence="2 3">ON-56566</strain>
    </source>
</reference>
<dbReference type="PANTHER" id="PTHR48207:SF4">
    <property type="entry name" value="BLL6097 PROTEIN"/>
    <property type="match status" value="1"/>
</dbReference>
<dbReference type="Gene3D" id="3.30.1540.10">
    <property type="entry name" value="formyl-coa transferase, domain 3"/>
    <property type="match status" value="1"/>
</dbReference>
<dbReference type="Gene3D" id="3.40.50.10540">
    <property type="entry name" value="Crotonobetainyl-coa:carnitine coa-transferase, domain 1"/>
    <property type="match status" value="1"/>
</dbReference>
<comment type="caution">
    <text evidence="2">The sequence shown here is derived from an EMBL/GenBank/DDBJ whole genome shotgun (WGS) entry which is preliminary data.</text>
</comment>
<keyword evidence="1 2" id="KW-0808">Transferase</keyword>
<dbReference type="InterPro" id="IPR044855">
    <property type="entry name" value="CoA-Trfase_III_dom3_sf"/>
</dbReference>
<dbReference type="GO" id="GO:0008410">
    <property type="term" value="F:CoA-transferase activity"/>
    <property type="evidence" value="ECO:0007669"/>
    <property type="project" value="TreeGrafter"/>
</dbReference>
<proteinExistence type="predicted"/>
<dbReference type="InterPro" id="IPR023606">
    <property type="entry name" value="CoA-Trfase_III_dom_1_sf"/>
</dbReference>
<dbReference type="STRING" id="370622.LA66_11475"/>
<evidence type="ECO:0000313" key="3">
    <source>
        <dbReference type="Proteomes" id="UP000030826"/>
    </source>
</evidence>
<dbReference type="InterPro" id="IPR003673">
    <property type="entry name" value="CoA-Trfase_fam_III"/>
</dbReference>
<gene>
    <name evidence="2" type="ORF">LA66_11475</name>
</gene>
<organism evidence="2 3">
    <name type="scientific">Aureimonas altamirensis</name>
    <dbReference type="NCBI Taxonomy" id="370622"/>
    <lineage>
        <taxon>Bacteria</taxon>
        <taxon>Pseudomonadati</taxon>
        <taxon>Pseudomonadota</taxon>
        <taxon>Alphaproteobacteria</taxon>
        <taxon>Hyphomicrobiales</taxon>
        <taxon>Aurantimonadaceae</taxon>
        <taxon>Aureimonas</taxon>
    </lineage>
</organism>